<feature type="domain" description="Tyrosine specific protein phosphatases" evidence="5">
    <location>
        <begin position="706"/>
        <end position="807"/>
    </location>
</feature>
<dbReference type="Proteomes" id="UP000190274">
    <property type="component" value="Chromosome F"/>
</dbReference>
<evidence type="ECO:0000256" key="3">
    <source>
        <dbReference type="SAM" id="MobiDB-lite"/>
    </source>
</evidence>
<dbReference type="InterPro" id="IPR036873">
    <property type="entry name" value="Rhodanese-like_dom_sf"/>
</dbReference>
<feature type="compositionally biased region" description="Polar residues" evidence="3">
    <location>
        <begin position="74"/>
        <end position="98"/>
    </location>
</feature>
<reference evidence="7 8" key="1">
    <citation type="submission" date="2016-03" db="EMBL/GenBank/DDBJ databases">
        <authorList>
            <person name="Devillers H."/>
        </authorList>
    </citation>
    <scope>NUCLEOTIDE SEQUENCE [LARGE SCALE GENOMIC DNA]</scope>
    <source>
        <strain evidence="7">CBS 10888</strain>
    </source>
</reference>
<dbReference type="InterPro" id="IPR003595">
    <property type="entry name" value="Tyr_Pase_cat"/>
</dbReference>
<dbReference type="SMART" id="SM00194">
    <property type="entry name" value="PTPc"/>
    <property type="match status" value="1"/>
</dbReference>
<feature type="region of interest" description="Disordered" evidence="3">
    <location>
        <begin position="1"/>
        <end position="34"/>
    </location>
</feature>
<protein>
    <recommendedName>
        <fullName evidence="2">protein-tyrosine-phosphatase</fullName>
        <ecNumber evidence="2">3.1.3.48</ecNumber>
    </recommendedName>
</protein>
<dbReference type="Gene3D" id="3.90.190.10">
    <property type="entry name" value="Protein tyrosine phosphatase superfamily"/>
    <property type="match status" value="1"/>
</dbReference>
<dbReference type="InterPro" id="IPR016130">
    <property type="entry name" value="Tyr_Pase_AS"/>
</dbReference>
<sequence length="855" mass="94461">MGASWGSRTVEAADKVSHGSSAISSSPPRIFKSEAPGQVGSVKVIQPHRRAVSALTIDYQNGASMASSQGSQATVVSPSAPRSSSLPFLMRSNSNPSLPSFKPKETRLPRPDGTSSISANEFRTLLQTEPTENLIIMDVRPFVEYSRSTLKNALHVCLPSTLLRRKTFTLERLVENLPDDVRSVLEAKVLEPSDCSSLKIVIFDNASQAPSNSSVSIACHGMASKFANSDRWSTPSCRPTVFILHPGFPAVKELDSSLAFTAAGTCLPAPSDVPQSPRHLDTTSYASPNPKHLHHSNSISSPSSLSDYPLSSSSPLSALLKFQLPSTTGTPPPFKLPRHEEVSNLESYLSAVNLGERQRSVGGSSISPSEKQELPTARLDNAFKFPAASTKDNIHPQRNDDISTSTKLKFQKSFLHMQQGYGDEMINSVIPKWFQDLANGPKLDMVVQFQKIDLLEKSRLSYCLANSGLSPDHSTTSSSSQLTSVDPIFVDTEQCPAKWLDEYDSDEEDQSICISSGVELGSKNRYKDIFPYEHTRVILQKDDTTFESAASEDITETYINANYLVNPFIQLQGSLKSTCKNVRYIATQAPLAATTYDFYTCILNNNVPLILSLTDEFENGVEKCFKFWAEGDYDGIQIRLLAEQEVQTSELESGAGSVTIRRIQIRQPGGRVFETLQAQIKNWPDLGVMVNPRQILELICLKNVVVNELFEKQVYANGYLPTILVHCSAGCGRTGTLCALDSVLNNASKIDGLKQEWAERRSATEVNPWSPRRNSCLDNSIFDPVIITINKFRKQRISMVQNVNQYLFIYDCLTSYFDLCMKAKMTSLDSSPIYCKSIKKLGIVQSFLDRKVSEP</sequence>
<dbReference type="CDD" id="cd18533">
    <property type="entry name" value="PTP_fungal"/>
    <property type="match status" value="1"/>
</dbReference>
<organism evidence="7 8">
    <name type="scientific">Lachancea dasiensis</name>
    <dbReference type="NCBI Taxonomy" id="1072105"/>
    <lineage>
        <taxon>Eukaryota</taxon>
        <taxon>Fungi</taxon>
        <taxon>Dikarya</taxon>
        <taxon>Ascomycota</taxon>
        <taxon>Saccharomycotina</taxon>
        <taxon>Saccharomycetes</taxon>
        <taxon>Saccharomycetales</taxon>
        <taxon>Saccharomycetaceae</taxon>
        <taxon>Lachancea</taxon>
    </lineage>
</organism>
<dbReference type="GO" id="GO:0043937">
    <property type="term" value="P:regulation of sporulation"/>
    <property type="evidence" value="ECO:0007669"/>
    <property type="project" value="EnsemblFungi"/>
</dbReference>
<name>A0A1G4JLP9_9SACH</name>
<feature type="compositionally biased region" description="Low complexity" evidence="3">
    <location>
        <begin position="296"/>
        <end position="306"/>
    </location>
</feature>
<dbReference type="GO" id="GO:0005634">
    <property type="term" value="C:nucleus"/>
    <property type="evidence" value="ECO:0007669"/>
    <property type="project" value="EnsemblFungi"/>
</dbReference>
<dbReference type="AlphaFoldDB" id="A0A1G4JLP9"/>
<feature type="domain" description="Rhodanese" evidence="6">
    <location>
        <begin position="130"/>
        <end position="256"/>
    </location>
</feature>
<dbReference type="GO" id="GO:0004725">
    <property type="term" value="F:protein tyrosine phosphatase activity"/>
    <property type="evidence" value="ECO:0007669"/>
    <property type="project" value="UniProtKB-EC"/>
</dbReference>
<dbReference type="SMART" id="SM00450">
    <property type="entry name" value="RHOD"/>
    <property type="match status" value="1"/>
</dbReference>
<feature type="region of interest" description="Disordered" evidence="3">
    <location>
        <begin position="270"/>
        <end position="306"/>
    </location>
</feature>
<evidence type="ECO:0000313" key="7">
    <source>
        <dbReference type="EMBL" id="SCU91539.1"/>
    </source>
</evidence>
<dbReference type="GO" id="GO:0140311">
    <property type="term" value="F:protein sequestering activity"/>
    <property type="evidence" value="ECO:0007669"/>
    <property type="project" value="EnsemblFungi"/>
</dbReference>
<evidence type="ECO:0000256" key="2">
    <source>
        <dbReference type="ARBA" id="ARBA00013064"/>
    </source>
</evidence>
<dbReference type="GO" id="GO:0071474">
    <property type="term" value="P:cellular hyperosmotic response"/>
    <property type="evidence" value="ECO:0007669"/>
    <property type="project" value="EnsemblFungi"/>
</dbReference>
<dbReference type="GO" id="GO:1903138">
    <property type="term" value="P:negative regulation of cell integrity MAPK cascade"/>
    <property type="evidence" value="ECO:0007669"/>
    <property type="project" value="EnsemblFungi"/>
</dbReference>
<evidence type="ECO:0000259" key="4">
    <source>
        <dbReference type="PROSITE" id="PS50055"/>
    </source>
</evidence>
<dbReference type="InterPro" id="IPR029021">
    <property type="entry name" value="Prot-tyrosine_phosphatase-like"/>
</dbReference>
<keyword evidence="8" id="KW-1185">Reference proteome</keyword>
<feature type="region of interest" description="Disordered" evidence="3">
    <location>
        <begin position="68"/>
        <end position="116"/>
    </location>
</feature>
<dbReference type="SUPFAM" id="SSF52821">
    <property type="entry name" value="Rhodanese/Cell cycle control phosphatase"/>
    <property type="match status" value="1"/>
</dbReference>
<evidence type="ECO:0000259" key="6">
    <source>
        <dbReference type="PROSITE" id="PS50206"/>
    </source>
</evidence>
<dbReference type="EC" id="3.1.3.48" evidence="2"/>
<dbReference type="InterPro" id="IPR000387">
    <property type="entry name" value="Tyr_Pase_dom"/>
</dbReference>
<dbReference type="PROSITE" id="PS00383">
    <property type="entry name" value="TYR_PHOSPHATASE_1"/>
    <property type="match status" value="1"/>
</dbReference>
<dbReference type="SMART" id="SM00404">
    <property type="entry name" value="PTPc_motif"/>
    <property type="match status" value="1"/>
</dbReference>
<dbReference type="InterPro" id="IPR001763">
    <property type="entry name" value="Rhodanese-like_dom"/>
</dbReference>
<gene>
    <name evidence="7" type="ORF">LADA_0F10572G</name>
</gene>
<dbReference type="GO" id="GO:0071852">
    <property type="term" value="P:fungal-type cell wall organization or biogenesis"/>
    <property type="evidence" value="ECO:0007669"/>
    <property type="project" value="EnsemblFungi"/>
</dbReference>
<dbReference type="STRING" id="1266660.A0A1G4JLP9"/>
<dbReference type="OrthoDB" id="6058203at2759"/>
<evidence type="ECO:0000313" key="8">
    <source>
        <dbReference type="Proteomes" id="UP000190274"/>
    </source>
</evidence>
<evidence type="ECO:0000256" key="1">
    <source>
        <dbReference type="ARBA" id="ARBA00009649"/>
    </source>
</evidence>
<evidence type="ECO:0000259" key="5">
    <source>
        <dbReference type="PROSITE" id="PS50056"/>
    </source>
</evidence>
<dbReference type="InterPro" id="IPR050348">
    <property type="entry name" value="Protein-Tyr_Phosphatase"/>
</dbReference>
<dbReference type="GO" id="GO:0071507">
    <property type="term" value="P:pheromone response MAPK cascade"/>
    <property type="evidence" value="ECO:0007669"/>
    <property type="project" value="EnsemblFungi"/>
</dbReference>
<comment type="similarity">
    <text evidence="1">Belongs to the protein-tyrosine phosphatase family. Non-receptor class subfamily.</text>
</comment>
<proteinExistence type="inferred from homology"/>
<dbReference type="InterPro" id="IPR000242">
    <property type="entry name" value="PTP_cat"/>
</dbReference>
<dbReference type="PANTHER" id="PTHR19134:SF547">
    <property type="entry name" value="TYROSINE-PROTEIN PHOSPHATASE 3"/>
    <property type="match status" value="1"/>
</dbReference>
<dbReference type="PROSITE" id="PS50206">
    <property type="entry name" value="RHODANESE_3"/>
    <property type="match status" value="1"/>
</dbReference>
<dbReference type="PROSITE" id="PS50055">
    <property type="entry name" value="TYR_PHOSPHATASE_PTP"/>
    <property type="match status" value="1"/>
</dbReference>
<dbReference type="Gene3D" id="3.40.250.10">
    <property type="entry name" value="Rhodanese-like domain"/>
    <property type="match status" value="1"/>
</dbReference>
<dbReference type="PANTHER" id="PTHR19134">
    <property type="entry name" value="RECEPTOR-TYPE TYROSINE-PROTEIN PHOSPHATASE"/>
    <property type="match status" value="1"/>
</dbReference>
<accession>A0A1G4JLP9</accession>
<dbReference type="Pfam" id="PF00102">
    <property type="entry name" value="Y_phosphatase"/>
    <property type="match status" value="1"/>
</dbReference>
<dbReference type="PRINTS" id="PR00700">
    <property type="entry name" value="PRTYPHPHTASE"/>
</dbReference>
<dbReference type="EMBL" id="LT598458">
    <property type="protein sequence ID" value="SCU91539.1"/>
    <property type="molecule type" value="Genomic_DNA"/>
</dbReference>
<dbReference type="SUPFAM" id="SSF52799">
    <property type="entry name" value="(Phosphotyrosine protein) phosphatases II"/>
    <property type="match status" value="1"/>
</dbReference>
<dbReference type="PROSITE" id="PS50056">
    <property type="entry name" value="TYR_PHOSPHATASE_2"/>
    <property type="match status" value="1"/>
</dbReference>
<dbReference type="GO" id="GO:0005737">
    <property type="term" value="C:cytoplasm"/>
    <property type="evidence" value="ECO:0007669"/>
    <property type="project" value="EnsemblFungi"/>
</dbReference>
<feature type="domain" description="Tyrosine-protein phosphatase" evidence="4">
    <location>
        <begin position="523"/>
        <end position="816"/>
    </location>
</feature>